<dbReference type="GO" id="GO:0003729">
    <property type="term" value="F:mRNA binding"/>
    <property type="evidence" value="ECO:0007669"/>
    <property type="project" value="UniProtKB-UniRule"/>
</dbReference>
<dbReference type="PANTHER" id="PTHR31148:SF1">
    <property type="entry name" value="U1 SMALL NUCLEAR RIBONUCLEOPROTEIN C"/>
    <property type="match status" value="1"/>
</dbReference>
<comment type="subcellular location">
    <subcellularLocation>
        <location evidence="1 9">Nucleus</location>
    </subcellularLocation>
</comment>
<dbReference type="SMART" id="SM00451">
    <property type="entry name" value="ZnF_U1"/>
    <property type="match status" value="1"/>
</dbReference>
<dbReference type="GO" id="GO:0005685">
    <property type="term" value="C:U1 snRNP"/>
    <property type="evidence" value="ECO:0007669"/>
    <property type="project" value="UniProtKB-UniRule"/>
</dbReference>
<evidence type="ECO:0000256" key="1">
    <source>
        <dbReference type="ARBA" id="ARBA00004123"/>
    </source>
</evidence>
<sequence length="212" mass="22817">MPRYYCDYCDTYLTHDSPSVRKQHNAGYKHKANVRTYYQQFEQELSQTMLDQKIKQHLVQAGPYQPIGAAYNQHLAGMPGRPPLMPFPRPGLPLPPNQMMPMPMRPPILPVPIPGAQSYPGAPPNMPQMGALPGPPPLPPQMNGLPQPQLANLPTLVPGSSEPPNSGAPPSFAPPAMYQPSNPAASSSGAMYQPSNPTAPTSGGYDSLSANN</sequence>
<evidence type="ECO:0000256" key="2">
    <source>
        <dbReference type="ARBA" id="ARBA00022723"/>
    </source>
</evidence>
<dbReference type="FunFam" id="3.30.160.60:FF:000059">
    <property type="entry name" value="U1 small nuclear ribonucleoprotein C"/>
    <property type="match status" value="1"/>
</dbReference>
<dbReference type="EnsemblPlants" id="Kaladp0039s0773.1.v1.1">
    <property type="protein sequence ID" value="Kaladp0039s0773.1.v1.1"/>
    <property type="gene ID" value="Kaladp0039s0773.v1.1"/>
</dbReference>
<feature type="compositionally biased region" description="Polar residues" evidence="10">
    <location>
        <begin position="179"/>
        <end position="201"/>
    </location>
</feature>
<keyword evidence="3 9" id="KW-0863">Zinc-finger</keyword>
<evidence type="ECO:0000256" key="9">
    <source>
        <dbReference type="HAMAP-Rule" id="MF_03153"/>
    </source>
</evidence>
<keyword evidence="5 9" id="KW-0694">RNA-binding</keyword>
<dbReference type="GO" id="GO:0071004">
    <property type="term" value="C:U2-type prespliceosome"/>
    <property type="evidence" value="ECO:0007669"/>
    <property type="project" value="UniProtKB-UniRule"/>
</dbReference>
<evidence type="ECO:0000256" key="7">
    <source>
        <dbReference type="ARBA" id="ARBA00023274"/>
    </source>
</evidence>
<dbReference type="PIRSF" id="PIRSF037969">
    <property type="entry name" value="U1_snRNP-C"/>
    <property type="match status" value="1"/>
</dbReference>
<keyword evidence="2 9" id="KW-0479">Metal-binding</keyword>
<evidence type="ECO:0000256" key="5">
    <source>
        <dbReference type="ARBA" id="ARBA00022884"/>
    </source>
</evidence>
<dbReference type="Gene3D" id="3.30.160.60">
    <property type="entry name" value="Classic Zinc Finger"/>
    <property type="match status" value="1"/>
</dbReference>
<dbReference type="GO" id="GO:0000243">
    <property type="term" value="C:commitment complex"/>
    <property type="evidence" value="ECO:0007669"/>
    <property type="project" value="UniProtKB-UniRule"/>
</dbReference>
<dbReference type="Gramene" id="Kaladp0039s0773.1.v1.1">
    <property type="protein sequence ID" value="Kaladp0039s0773.1.v1.1"/>
    <property type="gene ID" value="Kaladp0039s0773.v1.1"/>
</dbReference>
<dbReference type="SUPFAM" id="SSF57667">
    <property type="entry name" value="beta-beta-alpha zinc fingers"/>
    <property type="match status" value="1"/>
</dbReference>
<protein>
    <recommendedName>
        <fullName evidence="9">U1 small nuclear ribonucleoprotein C</fullName>
        <shortName evidence="9">U1 snRNP C</shortName>
        <shortName evidence="9">U1-C</shortName>
        <shortName evidence="9">U1C</shortName>
    </recommendedName>
</protein>
<dbReference type="InterPro" id="IPR036236">
    <property type="entry name" value="Znf_C2H2_sf"/>
</dbReference>
<dbReference type="InterPro" id="IPR013085">
    <property type="entry name" value="U1-CZ_Znf_C2H2"/>
</dbReference>
<keyword evidence="6 9" id="KW-0539">Nucleus</keyword>
<evidence type="ECO:0000313" key="12">
    <source>
        <dbReference type="EnsemblPlants" id="Kaladp0039s0773.1.v1.1"/>
    </source>
</evidence>
<dbReference type="GO" id="GO:0000387">
    <property type="term" value="P:spliceosomal snRNP assembly"/>
    <property type="evidence" value="ECO:0007669"/>
    <property type="project" value="UniProtKB-UniRule"/>
</dbReference>
<dbReference type="GO" id="GO:0000395">
    <property type="term" value="P:mRNA 5'-splice site recognition"/>
    <property type="evidence" value="ECO:0007669"/>
    <property type="project" value="UniProtKB-UniRule"/>
</dbReference>
<feature type="region of interest" description="Disordered" evidence="10">
    <location>
        <begin position="115"/>
        <end position="212"/>
    </location>
</feature>
<keyword evidence="4 9" id="KW-0862">Zinc</keyword>
<keyword evidence="13" id="KW-1185">Reference proteome</keyword>
<name>A0A7N0TLH4_KALFE</name>
<organism evidence="12 13">
    <name type="scientific">Kalanchoe fedtschenkoi</name>
    <name type="common">Lavender scallops</name>
    <name type="synonym">South American air plant</name>
    <dbReference type="NCBI Taxonomy" id="63787"/>
    <lineage>
        <taxon>Eukaryota</taxon>
        <taxon>Viridiplantae</taxon>
        <taxon>Streptophyta</taxon>
        <taxon>Embryophyta</taxon>
        <taxon>Tracheophyta</taxon>
        <taxon>Spermatophyta</taxon>
        <taxon>Magnoliopsida</taxon>
        <taxon>eudicotyledons</taxon>
        <taxon>Gunneridae</taxon>
        <taxon>Pentapetalae</taxon>
        <taxon>Saxifragales</taxon>
        <taxon>Crassulaceae</taxon>
        <taxon>Kalanchoe</taxon>
    </lineage>
</organism>
<evidence type="ECO:0000256" key="8">
    <source>
        <dbReference type="ARBA" id="ARBA00046357"/>
    </source>
</evidence>
<proteinExistence type="inferred from homology"/>
<comment type="subunit">
    <text evidence="9">U1 snRNP is composed of the 7 core Sm proteins B/B', D1, D2, D3, E, F and G that assemble in a heptameric protein ring on the Sm site of the small nuclear RNA to form the core snRNP, and at least 3 U1 snRNP-specific proteins U1-70K, U1-A and U1-C. U1-C interacts with U1 snRNA and the 5' splice-site region of the pre-mRNA.</text>
</comment>
<feature type="domain" description="Matrin-type" evidence="11">
    <location>
        <begin position="4"/>
        <end position="36"/>
    </location>
</feature>
<dbReference type="GO" id="GO:0030627">
    <property type="term" value="F:pre-mRNA 5'-splice site binding"/>
    <property type="evidence" value="ECO:0007669"/>
    <property type="project" value="InterPro"/>
</dbReference>
<evidence type="ECO:0000256" key="4">
    <source>
        <dbReference type="ARBA" id="ARBA00022833"/>
    </source>
</evidence>
<evidence type="ECO:0000256" key="6">
    <source>
        <dbReference type="ARBA" id="ARBA00023242"/>
    </source>
</evidence>
<dbReference type="Pfam" id="PF06220">
    <property type="entry name" value="zf-U1"/>
    <property type="match status" value="1"/>
</dbReference>
<dbReference type="GO" id="GO:0008270">
    <property type="term" value="F:zinc ion binding"/>
    <property type="evidence" value="ECO:0007669"/>
    <property type="project" value="UniProtKB-UniRule"/>
</dbReference>
<reference evidence="12" key="1">
    <citation type="submission" date="2021-01" db="UniProtKB">
        <authorList>
            <consortium name="EnsemblPlants"/>
        </authorList>
    </citation>
    <scope>IDENTIFICATION</scope>
</reference>
<dbReference type="InterPro" id="IPR003604">
    <property type="entry name" value="Matrin/U1-like-C_Znf_C2H2"/>
</dbReference>
<evidence type="ECO:0000259" key="11">
    <source>
        <dbReference type="PROSITE" id="PS50171"/>
    </source>
</evidence>
<dbReference type="Proteomes" id="UP000594263">
    <property type="component" value="Unplaced"/>
</dbReference>
<accession>A0A7N0TLH4</accession>
<dbReference type="GO" id="GO:0030619">
    <property type="term" value="F:U1 snRNA binding"/>
    <property type="evidence" value="ECO:0007669"/>
    <property type="project" value="UniProtKB-UniRule"/>
</dbReference>
<dbReference type="InterPro" id="IPR000690">
    <property type="entry name" value="Matrin/U1-C_Znf_C2H2"/>
</dbReference>
<comment type="subunit">
    <text evidence="8">Component of the U1 snRNP. The U1 snRNP is composed of the U1 snRNA and the 7 core Sm proteins SNRPB, SNRPD1, SNRPD2, SNRPD3, SNRPE, SNRPF and SNRPG that assemble in a heptameric protein ring on the Sm site of the small nuclear RNA to form the core snRNP, and at least 3 U1 snRNP-specific proteins SNRNP70/U1-70K, SNRPA/U1-A and SNRPC/U1-C. SNRPC/U1-C interacts with U1 snRNA and the 5' splice-site region of the pre-mRNA. Interacts (via N-terminus) with TIA1 (via C-terminus); thereby promoting spliceosomal U1 snRNP recruitment to 5' splice sites.</text>
</comment>
<feature type="compositionally biased region" description="Low complexity" evidence="10">
    <location>
        <begin position="141"/>
        <end position="150"/>
    </location>
</feature>
<dbReference type="InterPro" id="IPR017340">
    <property type="entry name" value="U1_snRNP-C"/>
</dbReference>
<dbReference type="AlphaFoldDB" id="A0A7N0TLH4"/>
<dbReference type="HAMAP" id="MF_03153">
    <property type="entry name" value="U1_C"/>
    <property type="match status" value="1"/>
</dbReference>
<evidence type="ECO:0000256" key="3">
    <source>
        <dbReference type="ARBA" id="ARBA00022771"/>
    </source>
</evidence>
<dbReference type="PROSITE" id="PS50171">
    <property type="entry name" value="ZF_MATRIN"/>
    <property type="match status" value="1"/>
</dbReference>
<keyword evidence="7 9" id="KW-0687">Ribonucleoprotein</keyword>
<evidence type="ECO:0000313" key="13">
    <source>
        <dbReference type="Proteomes" id="UP000594263"/>
    </source>
</evidence>
<comment type="function">
    <text evidence="9">Component of the spliceosomal U1 snRNP, which is essential for recognition of the pre-mRNA 5' splice-site and the subsequent assembly of the spliceosome. U1-C is directly involved in initial 5' splice-site recognition for both constitutive and regulated alternative splicing. The interaction with the 5' splice-site seems to precede base-pairing between the pre-mRNA and the U1 snRNA. Stimulates commitment or early (E) complex formation by stabilizing the base pairing of the 5' end of the U1 snRNA and the 5' splice-site region.</text>
</comment>
<dbReference type="PANTHER" id="PTHR31148">
    <property type="entry name" value="U1 SMALL NUCLEAR RIBONUCLEOPROTEIN C"/>
    <property type="match status" value="1"/>
</dbReference>
<evidence type="ECO:0000256" key="10">
    <source>
        <dbReference type="SAM" id="MobiDB-lite"/>
    </source>
</evidence>
<dbReference type="OMA" id="QMRPPLM"/>
<comment type="similarity">
    <text evidence="9">Belongs to the U1 small nuclear ribonucleoprotein C family.</text>
</comment>